<dbReference type="CDD" id="cd07067">
    <property type="entry name" value="HP_PGM_like"/>
    <property type="match status" value="1"/>
</dbReference>
<name>A0A6L9SG14_9ACTN</name>
<dbReference type="PROSITE" id="PS00175">
    <property type="entry name" value="PG_MUTASE"/>
    <property type="match status" value="1"/>
</dbReference>
<dbReference type="GO" id="GO:0005524">
    <property type="term" value="F:ATP binding"/>
    <property type="evidence" value="ECO:0007669"/>
    <property type="project" value="InterPro"/>
</dbReference>
<dbReference type="EMBL" id="JAAGOA010000032">
    <property type="protein sequence ID" value="NEE04295.1"/>
    <property type="molecule type" value="Genomic_DNA"/>
</dbReference>
<evidence type="ECO:0000313" key="4">
    <source>
        <dbReference type="Proteomes" id="UP000475214"/>
    </source>
</evidence>
<evidence type="ECO:0000256" key="2">
    <source>
        <dbReference type="PIRSR" id="PIRSR613078-2"/>
    </source>
</evidence>
<evidence type="ECO:0000313" key="3">
    <source>
        <dbReference type="EMBL" id="NEE04295.1"/>
    </source>
</evidence>
<feature type="active site" description="Tele-phosphohistidine intermediate" evidence="1">
    <location>
        <position position="29"/>
    </location>
</feature>
<comment type="caution">
    <text evidence="3">The sequence shown here is derived from an EMBL/GenBank/DDBJ whole genome shotgun (WGS) entry which is preliminary data.</text>
</comment>
<feature type="binding site" evidence="2">
    <location>
        <begin position="130"/>
        <end position="131"/>
    </location>
    <ligand>
        <name>substrate</name>
    </ligand>
</feature>
<dbReference type="InterPro" id="IPR050275">
    <property type="entry name" value="PGM_Phosphatase"/>
</dbReference>
<dbReference type="Proteomes" id="UP000475214">
    <property type="component" value="Unassembled WGS sequence"/>
</dbReference>
<keyword evidence="4" id="KW-1185">Reference proteome</keyword>
<dbReference type="Pfam" id="PF00300">
    <property type="entry name" value="His_Phos_1"/>
    <property type="match status" value="1"/>
</dbReference>
<dbReference type="Gene3D" id="3.40.50.1240">
    <property type="entry name" value="Phosphoglycerate mutase-like"/>
    <property type="match status" value="1"/>
</dbReference>
<evidence type="ECO:0000256" key="1">
    <source>
        <dbReference type="PIRSR" id="PIRSR613078-1"/>
    </source>
</evidence>
<feature type="binding site" evidence="2">
    <location>
        <position position="80"/>
    </location>
    <ligand>
        <name>substrate</name>
    </ligand>
</feature>
<dbReference type="InterPro" id="IPR003094">
    <property type="entry name" value="6Pfruct_kin"/>
</dbReference>
<protein>
    <submittedName>
        <fullName evidence="3">Histidine phosphatase family protein</fullName>
    </submittedName>
</protein>
<reference evidence="3 4" key="1">
    <citation type="submission" date="2020-02" db="EMBL/GenBank/DDBJ databases">
        <authorList>
            <person name="Li X.-J."/>
            <person name="Han X.-M."/>
        </authorList>
    </citation>
    <scope>NUCLEOTIDE SEQUENCE [LARGE SCALE GENOMIC DNA]</scope>
    <source>
        <strain evidence="3 4">CCTCC AB 2017055</strain>
    </source>
</reference>
<proteinExistence type="predicted"/>
<feature type="binding site" evidence="2">
    <location>
        <begin position="28"/>
        <end position="35"/>
    </location>
    <ligand>
        <name>substrate</name>
    </ligand>
</feature>
<dbReference type="InterPro" id="IPR029033">
    <property type="entry name" value="His_PPase_superfam"/>
</dbReference>
<dbReference type="RefSeq" id="WP_163744704.1">
    <property type="nucleotide sequence ID" value="NZ_JAAGOA010000032.1"/>
</dbReference>
<dbReference type="InterPro" id="IPR001345">
    <property type="entry name" value="PG/BPGM_mutase_AS"/>
</dbReference>
<dbReference type="PANTHER" id="PTHR48100:SF62">
    <property type="entry name" value="GLUCOSYL-3-PHOSPHOGLYCERATE PHOSPHATASE"/>
    <property type="match status" value="1"/>
</dbReference>
<feature type="active site" description="Proton donor/acceptor" evidence="1">
    <location>
        <position position="104"/>
    </location>
</feature>
<organism evidence="3 4">
    <name type="scientific">Phytoactinopolyspora halotolerans</name>
    <dbReference type="NCBI Taxonomy" id="1981512"/>
    <lineage>
        <taxon>Bacteria</taxon>
        <taxon>Bacillati</taxon>
        <taxon>Actinomycetota</taxon>
        <taxon>Actinomycetes</taxon>
        <taxon>Jiangellales</taxon>
        <taxon>Jiangellaceae</taxon>
        <taxon>Phytoactinopolyspora</taxon>
    </lineage>
</organism>
<dbReference type="SUPFAM" id="SSF53254">
    <property type="entry name" value="Phosphoglycerate mutase-like"/>
    <property type="match status" value="1"/>
</dbReference>
<dbReference type="SMART" id="SM00855">
    <property type="entry name" value="PGAM"/>
    <property type="match status" value="1"/>
</dbReference>
<dbReference type="AlphaFoldDB" id="A0A6L9SG14"/>
<accession>A0A6L9SG14</accession>
<dbReference type="InterPro" id="IPR013078">
    <property type="entry name" value="His_Pase_superF_clade-1"/>
</dbReference>
<dbReference type="PRINTS" id="PR00991">
    <property type="entry name" value="6PFRUCTKNASE"/>
</dbReference>
<dbReference type="GO" id="GO:0005737">
    <property type="term" value="C:cytoplasm"/>
    <property type="evidence" value="ECO:0007669"/>
    <property type="project" value="TreeGrafter"/>
</dbReference>
<dbReference type="GO" id="GO:0016791">
    <property type="term" value="F:phosphatase activity"/>
    <property type="evidence" value="ECO:0007669"/>
    <property type="project" value="TreeGrafter"/>
</dbReference>
<sequence>MNEQASGRWSADESGGDDCRVARLILVRHGESEWNAEGRIQGQGGTGLSARGEAQAVEVAEHLAVTYPDPHLVVSSDQERVVQTSQPYLSRTGRTAEFDKRLREIDSGVWTGLLTTEVAERYPDQIAAVRRGEDIARGGGENFAAMRSRVAEALHDLARLARTHVGPGETMTAIVFTHGGPIRVAVADALGLPPNGHRLLDPPRNCSVTILNADVGNLDDETGRFRLEGYNSTGFIVTPSGKTSYDAVGERR</sequence>
<gene>
    <name evidence="3" type="ORF">G1H10_29405</name>
</gene>
<dbReference type="GO" id="GO:0006003">
    <property type="term" value="P:fructose 2,6-bisphosphate metabolic process"/>
    <property type="evidence" value="ECO:0007669"/>
    <property type="project" value="InterPro"/>
</dbReference>
<dbReference type="PANTHER" id="PTHR48100">
    <property type="entry name" value="BROAD-SPECIFICITY PHOSPHATASE YOR283W-RELATED"/>
    <property type="match status" value="1"/>
</dbReference>